<accession>A0A972JGX8</accession>
<dbReference type="AlphaFoldDB" id="A0A972JGX8"/>
<sequence>MKRIFLSVLILIVMVSCSEKEQLGTTFITNPDFTKAFTQDQWRISNYKVNGKSMKAEFQDYIFTFSSANELVGSSKSDTIKGKWHVESDPATDDSPDVDFGFKIQFPRKEPFKYINGKWAIVTREAGRLSLLSYTSDDWEYLTFEKVTTNGN</sequence>
<dbReference type="RefSeq" id="WP_169527764.1">
    <property type="nucleotide sequence ID" value="NZ_JAAMPU010000106.1"/>
</dbReference>
<evidence type="ECO:0008006" key="3">
    <source>
        <dbReference type="Google" id="ProtNLM"/>
    </source>
</evidence>
<proteinExistence type="predicted"/>
<organism evidence="1 2">
    <name type="scientific">Flavobacterium silvaticum</name>
    <dbReference type="NCBI Taxonomy" id="1852020"/>
    <lineage>
        <taxon>Bacteria</taxon>
        <taxon>Pseudomonadati</taxon>
        <taxon>Bacteroidota</taxon>
        <taxon>Flavobacteriia</taxon>
        <taxon>Flavobacteriales</taxon>
        <taxon>Flavobacteriaceae</taxon>
        <taxon>Flavobacterium</taxon>
    </lineage>
</organism>
<comment type="caution">
    <text evidence="1">The sequence shown here is derived from an EMBL/GenBank/DDBJ whole genome shotgun (WGS) entry which is preliminary data.</text>
</comment>
<evidence type="ECO:0000313" key="1">
    <source>
        <dbReference type="EMBL" id="NMH28661.1"/>
    </source>
</evidence>
<name>A0A972JGX8_9FLAO</name>
<dbReference type="Proteomes" id="UP000712080">
    <property type="component" value="Unassembled WGS sequence"/>
</dbReference>
<gene>
    <name evidence="1" type="ORF">G6047_11520</name>
</gene>
<dbReference type="EMBL" id="JAAMPU010000106">
    <property type="protein sequence ID" value="NMH28661.1"/>
    <property type="molecule type" value="Genomic_DNA"/>
</dbReference>
<protein>
    <recommendedName>
        <fullName evidence="3">Lipocalin-like domain-containing protein</fullName>
    </recommendedName>
</protein>
<reference evidence="1" key="1">
    <citation type="submission" date="2020-02" db="EMBL/GenBank/DDBJ databases">
        <title>Flavobacterium sp. genome.</title>
        <authorList>
            <person name="Jung H.S."/>
            <person name="Baek J.H."/>
            <person name="Jeon C.O."/>
        </authorList>
    </citation>
    <scope>NUCLEOTIDE SEQUENCE</scope>
    <source>
        <strain evidence="1">SE-s28</strain>
    </source>
</reference>
<keyword evidence="2" id="KW-1185">Reference proteome</keyword>
<evidence type="ECO:0000313" key="2">
    <source>
        <dbReference type="Proteomes" id="UP000712080"/>
    </source>
</evidence>
<dbReference type="PROSITE" id="PS51257">
    <property type="entry name" value="PROKAR_LIPOPROTEIN"/>
    <property type="match status" value="1"/>
</dbReference>